<dbReference type="CDD" id="cd02440">
    <property type="entry name" value="AdoMet_MTases"/>
    <property type="match status" value="1"/>
</dbReference>
<gene>
    <name evidence="3" type="ORF">CRM92_03865</name>
</gene>
<dbReference type="EMBL" id="PDEV01000001">
    <property type="protein sequence ID" value="PEN17163.1"/>
    <property type="molecule type" value="Genomic_DNA"/>
</dbReference>
<proteinExistence type="predicted"/>
<evidence type="ECO:0000259" key="2">
    <source>
        <dbReference type="Pfam" id="PF13649"/>
    </source>
</evidence>
<comment type="caution">
    <text evidence="3">The sequence shown here is derived from an EMBL/GenBank/DDBJ whole genome shotgun (WGS) entry which is preliminary data.</text>
</comment>
<dbReference type="Proteomes" id="UP000219947">
    <property type="component" value="Unassembled WGS sequence"/>
</dbReference>
<dbReference type="PANTHER" id="PTHR43861">
    <property type="entry name" value="TRANS-ACONITATE 2-METHYLTRANSFERASE-RELATED"/>
    <property type="match status" value="1"/>
</dbReference>
<dbReference type="GO" id="GO:0032259">
    <property type="term" value="P:methylation"/>
    <property type="evidence" value="ECO:0007669"/>
    <property type="project" value="UniProtKB-KW"/>
</dbReference>
<dbReference type="RefSeq" id="WP_098042422.1">
    <property type="nucleotide sequence ID" value="NZ_CAKARO010000031.1"/>
</dbReference>
<protein>
    <submittedName>
        <fullName evidence="3">Methyltransferase type 12</fullName>
    </submittedName>
</protein>
<sequence length="244" mass="27451">MSAKDYDPRIVDFYDEDNPDGADHDYYRSLAHRFNAQRILDLGCGTGILTVTLAQSGRAVIGVDPSASMLEYARSRPGASKIRWILGDSRNVPDHGFDLVVMSGNVAQHIPSPQWEKTLNDLHRIMHSGGMLAFESRNPACRAWENWTTSTTTRSTRHGLISEWSEAVAPDNNGQVLYRTNYHFMDSGETVVQESILTFRDKKTLGYQLQNAGFEIHAVWGDWCRTPFDGTQPIMVFEAVVPTR</sequence>
<evidence type="ECO:0000313" key="4">
    <source>
        <dbReference type="Proteomes" id="UP000219947"/>
    </source>
</evidence>
<keyword evidence="4" id="KW-1185">Reference proteome</keyword>
<dbReference type="SUPFAM" id="SSF53335">
    <property type="entry name" value="S-adenosyl-L-methionine-dependent methyltransferases"/>
    <property type="match status" value="1"/>
</dbReference>
<keyword evidence="3" id="KW-0489">Methyltransferase</keyword>
<keyword evidence="1 3" id="KW-0808">Transferase</keyword>
<reference evidence="3" key="1">
    <citation type="submission" date="2017-10" db="EMBL/GenBank/DDBJ databases">
        <title>Kefir isolates.</title>
        <authorList>
            <person name="Kim Y."/>
            <person name="Blasche S."/>
        </authorList>
    </citation>
    <scope>NUCLEOTIDE SEQUENCE [LARGE SCALE GENOMIC DNA]</scope>
    <source>
        <strain evidence="3">OG2-2</strain>
    </source>
</reference>
<organism evidence="3 4">
    <name type="scientific">Rothia dentocariosa</name>
    <dbReference type="NCBI Taxonomy" id="2047"/>
    <lineage>
        <taxon>Bacteria</taxon>
        <taxon>Bacillati</taxon>
        <taxon>Actinomycetota</taxon>
        <taxon>Actinomycetes</taxon>
        <taxon>Micrococcales</taxon>
        <taxon>Micrococcaceae</taxon>
        <taxon>Rothia</taxon>
    </lineage>
</organism>
<name>A0A2A8D8P4_9MICC</name>
<dbReference type="AlphaFoldDB" id="A0A2A8D8P4"/>
<dbReference type="Gene3D" id="3.40.50.150">
    <property type="entry name" value="Vaccinia Virus protein VP39"/>
    <property type="match status" value="1"/>
</dbReference>
<accession>A0A2A8D8P4</accession>
<feature type="domain" description="Methyltransferase" evidence="2">
    <location>
        <begin position="39"/>
        <end position="130"/>
    </location>
</feature>
<dbReference type="GO" id="GO:0008168">
    <property type="term" value="F:methyltransferase activity"/>
    <property type="evidence" value="ECO:0007669"/>
    <property type="project" value="UniProtKB-KW"/>
</dbReference>
<dbReference type="Pfam" id="PF13649">
    <property type="entry name" value="Methyltransf_25"/>
    <property type="match status" value="1"/>
</dbReference>
<evidence type="ECO:0000256" key="1">
    <source>
        <dbReference type="ARBA" id="ARBA00022679"/>
    </source>
</evidence>
<dbReference type="InterPro" id="IPR029063">
    <property type="entry name" value="SAM-dependent_MTases_sf"/>
</dbReference>
<evidence type="ECO:0000313" key="3">
    <source>
        <dbReference type="EMBL" id="PEN17163.1"/>
    </source>
</evidence>
<dbReference type="InterPro" id="IPR041698">
    <property type="entry name" value="Methyltransf_25"/>
</dbReference>